<comment type="caution">
    <text evidence="1">The sequence shown here is derived from an EMBL/GenBank/DDBJ whole genome shotgun (WGS) entry which is preliminary data.</text>
</comment>
<sequence>MWATALVGFLTPIVLLAPFNPAKAGFLDWLFGRRPAATQQAAHPDVTIAPRQKVRTAAKPVPQLSPAEILARTIDPKANPDWHLIDPTLRNGDILFLADRVLVFKGGATGVLANYVPVGQSRLVSAKDRRLIQAMAGGRIAPTRAATRLASTTATKAGRQVAAAR</sequence>
<evidence type="ECO:0000313" key="2">
    <source>
        <dbReference type="Proteomes" id="UP001143309"/>
    </source>
</evidence>
<accession>A0A9W6JKD9</accession>
<keyword evidence="2" id="KW-1185">Reference proteome</keyword>
<proteinExistence type="predicted"/>
<dbReference type="Proteomes" id="UP001143309">
    <property type="component" value="Unassembled WGS sequence"/>
</dbReference>
<dbReference type="AlphaFoldDB" id="A0A9W6JKD9"/>
<gene>
    <name evidence="1" type="ORF">GCM10008174_03930</name>
</gene>
<organism evidence="1 2">
    <name type="scientific">Methylopila turkensis</name>
    <dbReference type="NCBI Taxonomy" id="1437816"/>
    <lineage>
        <taxon>Bacteria</taxon>
        <taxon>Pseudomonadati</taxon>
        <taxon>Pseudomonadota</taxon>
        <taxon>Alphaproteobacteria</taxon>
        <taxon>Hyphomicrobiales</taxon>
        <taxon>Methylopilaceae</taxon>
        <taxon>Methylopila</taxon>
    </lineage>
</organism>
<reference evidence="1" key="1">
    <citation type="journal article" date="2014" name="Int. J. Syst. Evol. Microbiol.">
        <title>Complete genome sequence of Corynebacterium casei LMG S-19264T (=DSM 44701T), isolated from a smear-ripened cheese.</title>
        <authorList>
            <consortium name="US DOE Joint Genome Institute (JGI-PGF)"/>
            <person name="Walter F."/>
            <person name="Albersmeier A."/>
            <person name="Kalinowski J."/>
            <person name="Ruckert C."/>
        </authorList>
    </citation>
    <scope>NUCLEOTIDE SEQUENCE</scope>
    <source>
        <strain evidence="1">VKM B-2748</strain>
    </source>
</reference>
<name>A0A9W6JKD9_9HYPH</name>
<protein>
    <submittedName>
        <fullName evidence="1">Uncharacterized protein</fullName>
    </submittedName>
</protein>
<reference evidence="1" key="2">
    <citation type="submission" date="2023-01" db="EMBL/GenBank/DDBJ databases">
        <authorList>
            <person name="Sun Q."/>
            <person name="Evtushenko L."/>
        </authorList>
    </citation>
    <scope>NUCLEOTIDE SEQUENCE</scope>
    <source>
        <strain evidence="1">VKM B-2748</strain>
    </source>
</reference>
<evidence type="ECO:0000313" key="1">
    <source>
        <dbReference type="EMBL" id="GLK78652.1"/>
    </source>
</evidence>
<dbReference type="EMBL" id="BSFL01000001">
    <property type="protein sequence ID" value="GLK78652.1"/>
    <property type="molecule type" value="Genomic_DNA"/>
</dbReference>